<evidence type="ECO:0000313" key="3">
    <source>
        <dbReference type="Proteomes" id="UP000502345"/>
    </source>
</evidence>
<reference evidence="2 3" key="1">
    <citation type="submission" date="2020-03" db="EMBL/GenBank/DDBJ databases">
        <title>Screen low temperature-resistant strains for efficient degradation of petroleum hydrocarbons under the low temperature.</title>
        <authorList>
            <person name="Wang Y."/>
            <person name="Chen J."/>
        </authorList>
    </citation>
    <scope>NUCLEOTIDE SEQUENCE [LARGE SCALE GENOMIC DNA]</scope>
    <source>
        <strain evidence="2 3">KB1</strain>
    </source>
</reference>
<organism evidence="2 3">
    <name type="scientific">Rhodococcus erythropolis</name>
    <name type="common">Arthrobacter picolinophilus</name>
    <dbReference type="NCBI Taxonomy" id="1833"/>
    <lineage>
        <taxon>Bacteria</taxon>
        <taxon>Bacillati</taxon>
        <taxon>Actinomycetota</taxon>
        <taxon>Actinomycetes</taxon>
        <taxon>Mycobacteriales</taxon>
        <taxon>Nocardiaceae</taxon>
        <taxon>Rhodococcus</taxon>
        <taxon>Rhodococcus erythropolis group</taxon>
    </lineage>
</organism>
<evidence type="ECO:0000313" key="2">
    <source>
        <dbReference type="EMBL" id="QIP39382.1"/>
    </source>
</evidence>
<dbReference type="EMBL" id="CP050124">
    <property type="protein sequence ID" value="QIP39382.1"/>
    <property type="molecule type" value="Genomic_DNA"/>
</dbReference>
<proteinExistence type="predicted"/>
<keyword evidence="1" id="KW-0812">Transmembrane</keyword>
<sequence length="40" mass="4268">MTIFEWILAIPALALAVAFLFSGIISAGIDFDAEDGVMTH</sequence>
<protein>
    <submittedName>
        <fullName evidence="2">Uncharacterized protein</fullName>
    </submittedName>
</protein>
<gene>
    <name evidence="2" type="ORF">G9444_2138</name>
</gene>
<feature type="transmembrane region" description="Helical" evidence="1">
    <location>
        <begin position="6"/>
        <end position="29"/>
    </location>
</feature>
<dbReference type="AlphaFoldDB" id="A0A6G9CRA4"/>
<accession>A0A6G9CRA4</accession>
<dbReference type="GeneID" id="80427117"/>
<keyword evidence="1" id="KW-0472">Membrane</keyword>
<name>A0A6G9CRA4_RHOER</name>
<dbReference type="RefSeq" id="WP_003940840.1">
    <property type="nucleotide sequence ID" value="NZ_AP018733.1"/>
</dbReference>
<keyword evidence="1" id="KW-1133">Transmembrane helix</keyword>
<dbReference type="Proteomes" id="UP000502345">
    <property type="component" value="Chromosome"/>
</dbReference>
<evidence type="ECO:0000256" key="1">
    <source>
        <dbReference type="SAM" id="Phobius"/>
    </source>
</evidence>